<evidence type="ECO:0000256" key="1">
    <source>
        <dbReference type="ARBA" id="ARBA00006914"/>
    </source>
</evidence>
<keyword evidence="3 5" id="KW-0067">ATP-binding</keyword>
<evidence type="ECO:0000256" key="2">
    <source>
        <dbReference type="ARBA" id="ARBA00022741"/>
    </source>
</evidence>
<dbReference type="PANTHER" id="PTHR23073">
    <property type="entry name" value="26S PROTEASOME REGULATORY SUBUNIT"/>
    <property type="match status" value="1"/>
</dbReference>
<name>A0A5N4WDP3_9GAMM</name>
<evidence type="ECO:0000313" key="6">
    <source>
        <dbReference type="Proteomes" id="UP000325788"/>
    </source>
</evidence>
<dbReference type="EMBL" id="VXLD01000006">
    <property type="protein sequence ID" value="KAB1854586.1"/>
    <property type="molecule type" value="Genomic_DNA"/>
</dbReference>
<evidence type="ECO:0000313" key="5">
    <source>
        <dbReference type="EMBL" id="KAB1854586.1"/>
    </source>
</evidence>
<dbReference type="CDD" id="cd19481">
    <property type="entry name" value="RecA-like_protease"/>
    <property type="match status" value="1"/>
</dbReference>
<dbReference type="GO" id="GO:0005524">
    <property type="term" value="F:ATP binding"/>
    <property type="evidence" value="ECO:0007669"/>
    <property type="project" value="UniProtKB-KW"/>
</dbReference>
<dbReference type="AlphaFoldDB" id="A0A5N4WDP3"/>
<dbReference type="Gene3D" id="3.40.50.300">
    <property type="entry name" value="P-loop containing nucleotide triphosphate hydrolases"/>
    <property type="match status" value="1"/>
</dbReference>
<dbReference type="Pfam" id="PF00004">
    <property type="entry name" value="AAA"/>
    <property type="match status" value="1"/>
</dbReference>
<evidence type="ECO:0000259" key="4">
    <source>
        <dbReference type="SMART" id="SM00382"/>
    </source>
</evidence>
<evidence type="ECO:0000256" key="3">
    <source>
        <dbReference type="ARBA" id="ARBA00022840"/>
    </source>
</evidence>
<dbReference type="InterPro" id="IPR027417">
    <property type="entry name" value="P-loop_NTPase"/>
</dbReference>
<comment type="similarity">
    <text evidence="1">Belongs to the AAA ATPase family.</text>
</comment>
<dbReference type="GO" id="GO:0016887">
    <property type="term" value="F:ATP hydrolysis activity"/>
    <property type="evidence" value="ECO:0007669"/>
    <property type="project" value="InterPro"/>
</dbReference>
<dbReference type="SUPFAM" id="SSF52540">
    <property type="entry name" value="P-loop containing nucleoside triphosphate hydrolases"/>
    <property type="match status" value="1"/>
</dbReference>
<dbReference type="SMART" id="SM00382">
    <property type="entry name" value="AAA"/>
    <property type="match status" value="1"/>
</dbReference>
<proteinExistence type="inferred from homology"/>
<feature type="domain" description="AAA+ ATPase" evidence="4">
    <location>
        <begin position="120"/>
        <end position="252"/>
    </location>
</feature>
<sequence>MAISASQVLALVESHAEGDDHRFYTTVLQMAAKEARAGHNKIAQDLSDKVKKYQFKKKVHTNRYEQGLSTDKDLQGLIELYLPHHRMSELFLNNQTKTRLNLIIKEHRQKDNLKKYELSPRKKLLFVGPPGTGKTLSASVLASELRLPLYKIVLESVISKYMGDTATHLKTIFNFINHNHGVYLFDEFDAIGSNRTAKNDVGESRRILNSFLILLEQLQSESIVVAATNHPQLLDSALNRRFDDIISFELPTFDEVKSYLENRISIFPDTKLDWKTVVGFTSNLSLGDIEKAFDDGAKDAIFNNQGIITTEYICNSLRRRKENKME</sequence>
<dbReference type="InterPro" id="IPR050221">
    <property type="entry name" value="26S_Proteasome_ATPase"/>
</dbReference>
<dbReference type="Proteomes" id="UP000325788">
    <property type="component" value="Unassembled WGS sequence"/>
</dbReference>
<keyword evidence="2" id="KW-0547">Nucleotide-binding</keyword>
<protein>
    <submittedName>
        <fullName evidence="5">ATP-binding protein</fullName>
    </submittedName>
</protein>
<comment type="caution">
    <text evidence="5">The sequence shown here is derived from an EMBL/GenBank/DDBJ whole genome shotgun (WGS) entry which is preliminary data.</text>
</comment>
<gene>
    <name evidence="5" type="ORF">F4W09_10865</name>
</gene>
<dbReference type="InterPro" id="IPR003593">
    <property type="entry name" value="AAA+_ATPase"/>
</dbReference>
<dbReference type="InterPro" id="IPR003959">
    <property type="entry name" value="ATPase_AAA_core"/>
</dbReference>
<reference evidence="5 6" key="1">
    <citation type="submission" date="2019-09" db="EMBL/GenBank/DDBJ databases">
        <title>Draft genome sequence of Acinetobacter tandoii W4-4-4 isolated from environmental water sample.</title>
        <authorList>
            <person name="Wee S.K."/>
            <person name="Yan B."/>
            <person name="Mustaffa S.B."/>
            <person name="Yap E.P.H."/>
        </authorList>
    </citation>
    <scope>NUCLEOTIDE SEQUENCE [LARGE SCALE GENOMIC DNA]</scope>
    <source>
        <strain evidence="5 6">W4-4-4</strain>
    </source>
</reference>
<dbReference type="RefSeq" id="WP_151504817.1">
    <property type="nucleotide sequence ID" value="NZ_VXLD01000006.1"/>
</dbReference>
<organism evidence="5 6">
    <name type="scientific">Acinetobacter tandoii</name>
    <dbReference type="NCBI Taxonomy" id="202954"/>
    <lineage>
        <taxon>Bacteria</taxon>
        <taxon>Pseudomonadati</taxon>
        <taxon>Pseudomonadota</taxon>
        <taxon>Gammaproteobacteria</taxon>
        <taxon>Moraxellales</taxon>
        <taxon>Moraxellaceae</taxon>
        <taxon>Acinetobacter</taxon>
    </lineage>
</organism>
<accession>A0A5N4WDP3</accession>